<feature type="compositionally biased region" description="Basic and acidic residues" evidence="5">
    <location>
        <begin position="185"/>
        <end position="212"/>
    </location>
</feature>
<proteinExistence type="predicted"/>
<evidence type="ECO:0000259" key="6">
    <source>
        <dbReference type="Pfam" id="PF07657"/>
    </source>
</evidence>
<keyword evidence="2" id="KW-0812">Transmembrane</keyword>
<dbReference type="OrthoDB" id="283575at2759"/>
<evidence type="ECO:0000256" key="1">
    <source>
        <dbReference type="ARBA" id="ARBA00022536"/>
    </source>
</evidence>
<evidence type="ECO:0000256" key="3">
    <source>
        <dbReference type="ARBA" id="ARBA00022737"/>
    </source>
</evidence>
<protein>
    <submittedName>
        <fullName evidence="7">Protein jagged-1a</fullName>
    </submittedName>
</protein>
<keyword evidence="3" id="KW-0677">Repeat</keyword>
<comment type="caution">
    <text evidence="7">The sequence shown here is derived from an EMBL/GenBank/DDBJ whole genome shotgun (WGS) entry which is preliminary data.</text>
</comment>
<dbReference type="Gene3D" id="2.60.40.3510">
    <property type="match status" value="1"/>
</dbReference>
<keyword evidence="4" id="KW-1133">Transmembrane helix</keyword>
<evidence type="ECO:0000256" key="2">
    <source>
        <dbReference type="ARBA" id="ARBA00022692"/>
    </source>
</evidence>
<keyword evidence="8" id="KW-1185">Reference proteome</keyword>
<accession>V8NLT6</accession>
<dbReference type="AlphaFoldDB" id="V8NLT6"/>
<sequence>MVMSHAPFLKSTPDCSRTGAEFDWGVEEWVPGWRWRFSSGPSSSLALLTSSAPSLFSPLQGSGATGVVELQVSLARNEKGILADGRCCRGGQEPPCPVAEPCRTFFRVCLKEYQLRAQPGGPCVLGAASTPVLGGNVFSAPLQKPSDQDGTMVIPFDFAWPANKPLTKLEIPDPSPAQADSSPRISRDLSLRSDLSPKEPGEIRRTEAMLLH</sequence>
<keyword evidence="1" id="KW-0245">EGF-like domain</keyword>
<organism evidence="7 8">
    <name type="scientific">Ophiophagus hannah</name>
    <name type="common">King cobra</name>
    <name type="synonym">Naja hannah</name>
    <dbReference type="NCBI Taxonomy" id="8665"/>
    <lineage>
        <taxon>Eukaryota</taxon>
        <taxon>Metazoa</taxon>
        <taxon>Chordata</taxon>
        <taxon>Craniata</taxon>
        <taxon>Vertebrata</taxon>
        <taxon>Euteleostomi</taxon>
        <taxon>Lepidosauria</taxon>
        <taxon>Squamata</taxon>
        <taxon>Bifurcata</taxon>
        <taxon>Unidentata</taxon>
        <taxon>Episquamata</taxon>
        <taxon>Toxicofera</taxon>
        <taxon>Serpentes</taxon>
        <taxon>Colubroidea</taxon>
        <taxon>Elapidae</taxon>
        <taxon>Elapinae</taxon>
        <taxon>Ophiophagus</taxon>
    </lineage>
</organism>
<dbReference type="GO" id="GO:0016020">
    <property type="term" value="C:membrane"/>
    <property type="evidence" value="ECO:0007669"/>
    <property type="project" value="UniProtKB-SubCell"/>
</dbReference>
<name>V8NLT6_OPHHA</name>
<dbReference type="InterPro" id="IPR011651">
    <property type="entry name" value="Notch_ligand_N"/>
</dbReference>
<dbReference type="GO" id="GO:0007219">
    <property type="term" value="P:Notch signaling pathway"/>
    <property type="evidence" value="ECO:0007669"/>
    <property type="project" value="InterPro"/>
</dbReference>
<evidence type="ECO:0000256" key="5">
    <source>
        <dbReference type="SAM" id="MobiDB-lite"/>
    </source>
</evidence>
<keyword evidence="4" id="KW-0472">Membrane</keyword>
<evidence type="ECO:0000313" key="7">
    <source>
        <dbReference type="EMBL" id="ETE62941.1"/>
    </source>
</evidence>
<feature type="region of interest" description="Disordered" evidence="5">
    <location>
        <begin position="169"/>
        <end position="212"/>
    </location>
</feature>
<dbReference type="Proteomes" id="UP000018936">
    <property type="component" value="Unassembled WGS sequence"/>
</dbReference>
<gene>
    <name evidence="7" type="primary">jag1a</name>
    <name evidence="7" type="ORF">L345_11300</name>
</gene>
<feature type="non-terminal residue" evidence="7">
    <location>
        <position position="1"/>
    </location>
</feature>
<feature type="domain" description="Notch ligand N-terminal" evidence="6">
    <location>
        <begin position="65"/>
        <end position="162"/>
    </location>
</feature>
<evidence type="ECO:0000256" key="4">
    <source>
        <dbReference type="ARBA" id="ARBA00022989"/>
    </source>
</evidence>
<dbReference type="Pfam" id="PF07657">
    <property type="entry name" value="MNNL"/>
    <property type="match status" value="1"/>
</dbReference>
<evidence type="ECO:0000313" key="8">
    <source>
        <dbReference type="Proteomes" id="UP000018936"/>
    </source>
</evidence>
<dbReference type="EMBL" id="AZIM01002982">
    <property type="protein sequence ID" value="ETE62941.1"/>
    <property type="molecule type" value="Genomic_DNA"/>
</dbReference>
<reference evidence="7 8" key="1">
    <citation type="journal article" date="2013" name="Proc. Natl. Acad. Sci. U.S.A.">
        <title>The king cobra genome reveals dynamic gene evolution and adaptation in the snake venom system.</title>
        <authorList>
            <person name="Vonk F.J."/>
            <person name="Casewell N.R."/>
            <person name="Henkel C.V."/>
            <person name="Heimberg A.M."/>
            <person name="Jansen H.J."/>
            <person name="McCleary R.J."/>
            <person name="Kerkkamp H.M."/>
            <person name="Vos R.A."/>
            <person name="Guerreiro I."/>
            <person name="Calvete J.J."/>
            <person name="Wuster W."/>
            <person name="Woods A.E."/>
            <person name="Logan J.M."/>
            <person name="Harrison R.A."/>
            <person name="Castoe T.A."/>
            <person name="de Koning A.P."/>
            <person name="Pollock D.D."/>
            <person name="Yandell M."/>
            <person name="Calderon D."/>
            <person name="Renjifo C."/>
            <person name="Currier R.B."/>
            <person name="Salgado D."/>
            <person name="Pla D."/>
            <person name="Sanz L."/>
            <person name="Hyder A.S."/>
            <person name="Ribeiro J.M."/>
            <person name="Arntzen J.W."/>
            <person name="van den Thillart G.E."/>
            <person name="Boetzer M."/>
            <person name="Pirovano W."/>
            <person name="Dirks R.P."/>
            <person name="Spaink H.P."/>
            <person name="Duboule D."/>
            <person name="McGlinn E."/>
            <person name="Kini R.M."/>
            <person name="Richardson M.K."/>
        </authorList>
    </citation>
    <scope>NUCLEOTIDE SEQUENCE</scope>
    <source>
        <tissue evidence="7">Blood</tissue>
    </source>
</reference>